<sequence length="47" mass="4871">MMAAKPVLSQSGALEDGRDSLAASNAHRDQRIPTLGATQLVHGLDGN</sequence>
<reference evidence="2" key="1">
    <citation type="submission" date="2016-01" db="EMBL/GenBank/DDBJ databases">
        <authorList>
            <person name="Peeters C."/>
        </authorList>
    </citation>
    <scope>NUCLEOTIDE SEQUENCE [LARGE SCALE GENOMIC DNA]</scope>
    <source>
        <strain evidence="2">LMG 22940</strain>
    </source>
</reference>
<gene>
    <name evidence="2" type="ORF">AWB68_00381</name>
</gene>
<dbReference type="EMBL" id="FCON02000002">
    <property type="protein sequence ID" value="SAL15769.1"/>
    <property type="molecule type" value="Genomic_DNA"/>
</dbReference>
<evidence type="ECO:0000313" key="3">
    <source>
        <dbReference type="Proteomes" id="UP000054770"/>
    </source>
</evidence>
<feature type="region of interest" description="Disordered" evidence="1">
    <location>
        <begin position="1"/>
        <end position="47"/>
    </location>
</feature>
<protein>
    <submittedName>
        <fullName evidence="2">Uncharacterized protein</fullName>
    </submittedName>
</protein>
<dbReference type="Proteomes" id="UP000054770">
    <property type="component" value="Unassembled WGS sequence"/>
</dbReference>
<accession>A0A158F8W9</accession>
<evidence type="ECO:0000256" key="1">
    <source>
        <dbReference type="SAM" id="MobiDB-lite"/>
    </source>
</evidence>
<evidence type="ECO:0000313" key="2">
    <source>
        <dbReference type="EMBL" id="SAL15769.1"/>
    </source>
</evidence>
<name>A0A158F8W9_9BURK</name>
<comment type="caution">
    <text evidence="2">The sequence shown here is derived from an EMBL/GenBank/DDBJ whole genome shotgun (WGS) entry which is preliminary data.</text>
</comment>
<keyword evidence="3" id="KW-1185">Reference proteome</keyword>
<proteinExistence type="predicted"/>
<dbReference type="AlphaFoldDB" id="A0A158F8W9"/>
<organism evidence="2 3">
    <name type="scientific">Caballeronia choica</name>
    <dbReference type="NCBI Taxonomy" id="326476"/>
    <lineage>
        <taxon>Bacteria</taxon>
        <taxon>Pseudomonadati</taxon>
        <taxon>Pseudomonadota</taxon>
        <taxon>Betaproteobacteria</taxon>
        <taxon>Burkholderiales</taxon>
        <taxon>Burkholderiaceae</taxon>
        <taxon>Caballeronia</taxon>
    </lineage>
</organism>